<evidence type="ECO:0000259" key="8">
    <source>
        <dbReference type="Pfam" id="PF13813"/>
    </source>
</evidence>
<organism evidence="9 10">
    <name type="scientific">Hapsidospora chrysogenum (strain ATCC 11550 / CBS 779.69 / DSM 880 / IAM 14645 / JCM 23072 / IMI 49137)</name>
    <name type="common">Acremonium chrysogenum</name>
    <dbReference type="NCBI Taxonomy" id="857340"/>
    <lineage>
        <taxon>Eukaryota</taxon>
        <taxon>Fungi</taxon>
        <taxon>Dikarya</taxon>
        <taxon>Ascomycota</taxon>
        <taxon>Pezizomycotina</taxon>
        <taxon>Sordariomycetes</taxon>
        <taxon>Hypocreomycetidae</taxon>
        <taxon>Hypocreales</taxon>
        <taxon>Bionectriaceae</taxon>
        <taxon>Hapsidospora</taxon>
    </lineage>
</organism>
<keyword evidence="10" id="KW-1185">Reference proteome</keyword>
<dbReference type="GO" id="GO:0006629">
    <property type="term" value="P:lipid metabolic process"/>
    <property type="evidence" value="ECO:0007669"/>
    <property type="project" value="InterPro"/>
</dbReference>
<keyword evidence="4 7" id="KW-0812">Transmembrane</keyword>
<feature type="domain" description="Wax synthase" evidence="8">
    <location>
        <begin position="229"/>
        <end position="317"/>
    </location>
</feature>
<dbReference type="InterPro" id="IPR044851">
    <property type="entry name" value="Wax_synthase"/>
</dbReference>
<evidence type="ECO:0000256" key="2">
    <source>
        <dbReference type="ARBA" id="ARBA00007282"/>
    </source>
</evidence>
<evidence type="ECO:0000256" key="6">
    <source>
        <dbReference type="ARBA" id="ARBA00023136"/>
    </source>
</evidence>
<evidence type="ECO:0000256" key="5">
    <source>
        <dbReference type="ARBA" id="ARBA00022989"/>
    </source>
</evidence>
<gene>
    <name evidence="9" type="ORF">ACRE_076440</name>
</gene>
<dbReference type="OrthoDB" id="1077582at2759"/>
<dbReference type="GO" id="GO:0008374">
    <property type="term" value="F:O-acyltransferase activity"/>
    <property type="evidence" value="ECO:0007669"/>
    <property type="project" value="InterPro"/>
</dbReference>
<dbReference type="Pfam" id="PF13813">
    <property type="entry name" value="MBOAT_2"/>
    <property type="match status" value="1"/>
</dbReference>
<evidence type="ECO:0000313" key="10">
    <source>
        <dbReference type="Proteomes" id="UP000029964"/>
    </source>
</evidence>
<evidence type="ECO:0000256" key="3">
    <source>
        <dbReference type="ARBA" id="ARBA00022679"/>
    </source>
</evidence>
<protein>
    <recommendedName>
        <fullName evidence="8">Wax synthase domain-containing protein</fullName>
    </recommendedName>
</protein>
<dbReference type="HOGENOM" id="CLU_032731_0_1_1"/>
<evidence type="ECO:0000256" key="1">
    <source>
        <dbReference type="ARBA" id="ARBA00004141"/>
    </source>
</evidence>
<evidence type="ECO:0000256" key="7">
    <source>
        <dbReference type="SAM" id="Phobius"/>
    </source>
</evidence>
<evidence type="ECO:0000313" key="9">
    <source>
        <dbReference type="EMBL" id="KFH41652.1"/>
    </source>
</evidence>
<evidence type="ECO:0000256" key="4">
    <source>
        <dbReference type="ARBA" id="ARBA00022692"/>
    </source>
</evidence>
<proteinExistence type="inferred from homology"/>
<sequence length="391" mass="42317">MSGLNETTALAGLATAGALFTVHATTLVFVPKSATAVRLGAAAAIAGLASLLCNLLFEVTTRPSSRSAFGTLIILAGVSSAEELLISRIDAGDLSDGKGHPQTGTGTLLWRALCMAFSVRRVGTRWEIPYVKRHAPQSRGRFLLSRLAKWGVAYLILDLAGNAPPPEMRLVAREKGTLLHLGQLTSEDVAFRLGASFGFWLSSFLVNILLWEGGAFVTVLSGFCSPEDWAQLNGPLSAIYTVRGFWGTFWHQCLRKSITAWGDFISDRVLRLRRGTLASRYTRIFLAFSVSGTMHILGDRAFGIPYREVGSLTFFCLQALGIMLEDGVQAATRGWGIPGPVRRVAGYIWVVGFIWWSTPVWFYPLAGVGDTSGIVPFSLVRWATGGAKLTA</sequence>
<feature type="transmembrane region" description="Helical" evidence="7">
    <location>
        <begin position="344"/>
        <end position="363"/>
    </location>
</feature>
<dbReference type="AlphaFoldDB" id="A0A086SX20"/>
<dbReference type="PANTHER" id="PTHR31595:SF27">
    <property type="entry name" value="WAX SYNTHASE DOMAIN-CONTAINING PROTEIN-RELATED"/>
    <property type="match status" value="1"/>
</dbReference>
<comment type="caution">
    <text evidence="9">The sequence shown here is derived from an EMBL/GenBank/DDBJ whole genome shotgun (WGS) entry which is preliminary data.</text>
</comment>
<reference evidence="10" key="1">
    <citation type="journal article" date="2014" name="Genome Announc.">
        <title>Genome sequence and annotation of Acremonium chrysogenum, producer of the beta-lactam antibiotic cephalosporin C.</title>
        <authorList>
            <person name="Terfehr D."/>
            <person name="Dahlmann T.A."/>
            <person name="Specht T."/>
            <person name="Zadra I."/>
            <person name="Kuernsteiner H."/>
            <person name="Kueck U."/>
        </authorList>
    </citation>
    <scope>NUCLEOTIDE SEQUENCE [LARGE SCALE GENOMIC DNA]</scope>
    <source>
        <strain evidence="10">ATCC 11550 / CBS 779.69 / DSM 880 / IAM 14645 / JCM 23072 / IMI 49137</strain>
    </source>
</reference>
<name>A0A086SX20_HAPC1</name>
<feature type="transmembrane region" description="Helical" evidence="7">
    <location>
        <begin position="34"/>
        <end position="57"/>
    </location>
</feature>
<keyword evidence="3" id="KW-0808">Transferase</keyword>
<comment type="similarity">
    <text evidence="2">Belongs to the wax synthase family.</text>
</comment>
<accession>A0A086SX20</accession>
<comment type="subcellular location">
    <subcellularLocation>
        <location evidence="1">Membrane</location>
        <topology evidence="1">Multi-pass membrane protein</topology>
    </subcellularLocation>
</comment>
<dbReference type="GO" id="GO:0016020">
    <property type="term" value="C:membrane"/>
    <property type="evidence" value="ECO:0007669"/>
    <property type="project" value="UniProtKB-SubCell"/>
</dbReference>
<dbReference type="InterPro" id="IPR032805">
    <property type="entry name" value="Wax_synthase_dom"/>
</dbReference>
<dbReference type="PANTHER" id="PTHR31595">
    <property type="entry name" value="LONG-CHAIN-ALCOHOL O-FATTY-ACYLTRANSFERASE 3-RELATED"/>
    <property type="match status" value="1"/>
</dbReference>
<dbReference type="STRING" id="857340.A0A086SX20"/>
<keyword evidence="6 7" id="KW-0472">Membrane</keyword>
<dbReference type="EMBL" id="JPKY01000120">
    <property type="protein sequence ID" value="KFH41652.1"/>
    <property type="molecule type" value="Genomic_DNA"/>
</dbReference>
<keyword evidence="5 7" id="KW-1133">Transmembrane helix</keyword>
<dbReference type="Proteomes" id="UP000029964">
    <property type="component" value="Unassembled WGS sequence"/>
</dbReference>